<feature type="region of interest" description="Disordered" evidence="1">
    <location>
        <begin position="196"/>
        <end position="220"/>
    </location>
</feature>
<feature type="compositionally biased region" description="Basic and acidic residues" evidence="1">
    <location>
        <begin position="210"/>
        <end position="220"/>
    </location>
</feature>
<name>N9PIT0_9GAMM</name>
<evidence type="ECO:0000256" key="3">
    <source>
        <dbReference type="SAM" id="SignalP"/>
    </source>
</evidence>
<feature type="compositionally biased region" description="Basic and acidic residues" evidence="1">
    <location>
        <begin position="297"/>
        <end position="327"/>
    </location>
</feature>
<dbReference type="RefSeq" id="WP_005275527.1">
    <property type="nucleotide sequence ID" value="NZ_KB850195.1"/>
</dbReference>
<evidence type="ECO:0000256" key="2">
    <source>
        <dbReference type="SAM" id="Phobius"/>
    </source>
</evidence>
<dbReference type="OrthoDB" id="6687017at2"/>
<keyword evidence="3" id="KW-0732">Signal</keyword>
<dbReference type="NCBIfam" id="NF041109">
    <property type="entry name" value="VF_TspB_C_term"/>
    <property type="match status" value="1"/>
</dbReference>
<keyword evidence="2" id="KW-1133">Transmembrane helix</keyword>
<accession>N9PIT0</accession>
<protein>
    <submittedName>
        <fullName evidence="4">Uncharacterized protein</fullName>
    </submittedName>
</protein>
<dbReference type="EMBL" id="APRZ01000018">
    <property type="protein sequence ID" value="ENX33378.1"/>
    <property type="molecule type" value="Genomic_DNA"/>
</dbReference>
<proteinExistence type="predicted"/>
<feature type="region of interest" description="Disordered" evidence="1">
    <location>
        <begin position="279"/>
        <end position="338"/>
    </location>
</feature>
<feature type="transmembrane region" description="Helical" evidence="2">
    <location>
        <begin position="462"/>
        <end position="483"/>
    </location>
</feature>
<evidence type="ECO:0000313" key="5">
    <source>
        <dbReference type="Proteomes" id="UP000013009"/>
    </source>
</evidence>
<sequence length="489" mass="54581">MARNLYLIFLLFTLLFTSNIYAADNGDWWLQREIQLQQNREDYARRVYGSARHTYDVVDPSTSKVKTITKNVVVEDVPSKAKLGRVLLTRGLQGALAAGAIAGMIEAVGWVMENGTWVKKKKVDLCEDDSSCPTDEFVWDCQLGGPETSAQAATACQKMLNITYPQHMTKKITGCTLNTLDLATCSYDLQKTSSDPLYKPTTSASRRKNPKYDPSKDPRWKTIPITAADVGGIASGDYKDPVDPAYDINDKQYKDVVATAYEHDKGGVADDLANQIDDRIKNAPPTSDGNPAPIGDPRYKNPPKEDEKTNDRSWGDDAGKAEGDTAPKTDPTTGEKIPGESSISLQFLVFCEWAHTMCKWYDDWKLSDKRDAKFQEDLTKHNTEEKTFWQTVKDWFTWSKDGSGLPARDDSDLNTTVDFEEKKIGLNVSPQCPAPTFETITLHGVTAQVKTSDYTYICQLDWLIKPFTIGFASVLACFILFGFNRGSED</sequence>
<organism evidence="4 5">
    <name type="scientific">Acinetobacter colistiniresistens</name>
    <dbReference type="NCBI Taxonomy" id="280145"/>
    <lineage>
        <taxon>Bacteria</taxon>
        <taxon>Pseudomonadati</taxon>
        <taxon>Pseudomonadota</taxon>
        <taxon>Gammaproteobacteria</taxon>
        <taxon>Moraxellales</taxon>
        <taxon>Moraxellaceae</taxon>
        <taxon>Acinetobacter</taxon>
    </lineage>
</organism>
<dbReference type="Proteomes" id="UP000013009">
    <property type="component" value="Unassembled WGS sequence"/>
</dbReference>
<reference evidence="4 5" key="1">
    <citation type="submission" date="2013-02" db="EMBL/GenBank/DDBJ databases">
        <title>The Genome Sequence of Acinetobacter sp. NIPH 1859.</title>
        <authorList>
            <consortium name="The Broad Institute Genome Sequencing Platform"/>
            <consortium name="The Broad Institute Genome Sequencing Center for Infectious Disease"/>
            <person name="Cerqueira G."/>
            <person name="Feldgarden M."/>
            <person name="Courvalin P."/>
            <person name="Perichon B."/>
            <person name="Grillot-Courvalin C."/>
            <person name="Clermont D."/>
            <person name="Rocha E."/>
            <person name="Yoon E.-J."/>
            <person name="Nemec A."/>
            <person name="Walker B."/>
            <person name="Young S.K."/>
            <person name="Zeng Q."/>
            <person name="Gargeya S."/>
            <person name="Fitzgerald M."/>
            <person name="Haas B."/>
            <person name="Abouelleil A."/>
            <person name="Alvarado L."/>
            <person name="Arachchi H.M."/>
            <person name="Berlin A.M."/>
            <person name="Chapman S.B."/>
            <person name="Dewar J."/>
            <person name="Goldberg J."/>
            <person name="Griggs A."/>
            <person name="Gujja S."/>
            <person name="Hansen M."/>
            <person name="Howarth C."/>
            <person name="Imamovic A."/>
            <person name="Larimer J."/>
            <person name="McCowan C."/>
            <person name="Murphy C."/>
            <person name="Neiman D."/>
            <person name="Pearson M."/>
            <person name="Priest M."/>
            <person name="Roberts A."/>
            <person name="Saif S."/>
            <person name="Shea T."/>
            <person name="Sisk P."/>
            <person name="Sykes S."/>
            <person name="Wortman J."/>
            <person name="Nusbaum C."/>
            <person name="Birren B."/>
        </authorList>
    </citation>
    <scope>NUCLEOTIDE SEQUENCE [LARGE SCALE GENOMIC DNA]</scope>
    <source>
        <strain evidence="4 5">NIPH 1859</strain>
    </source>
</reference>
<feature type="chain" id="PRO_5004148748" evidence="3">
    <location>
        <begin position="23"/>
        <end position="489"/>
    </location>
</feature>
<keyword evidence="2" id="KW-0812">Transmembrane</keyword>
<dbReference type="HOGENOM" id="CLU_547061_0_0_6"/>
<feature type="signal peptide" evidence="3">
    <location>
        <begin position="1"/>
        <end position="22"/>
    </location>
</feature>
<dbReference type="AlphaFoldDB" id="N9PIT0"/>
<keyword evidence="5" id="KW-1185">Reference proteome</keyword>
<comment type="caution">
    <text evidence="4">The sequence shown here is derived from an EMBL/GenBank/DDBJ whole genome shotgun (WGS) entry which is preliminary data.</text>
</comment>
<dbReference type="PATRIC" id="fig|1217695.3.peg.2860"/>
<keyword evidence="2" id="KW-0472">Membrane</keyword>
<gene>
    <name evidence="4" type="ORF">F889_02928</name>
</gene>
<evidence type="ECO:0000313" key="4">
    <source>
        <dbReference type="EMBL" id="ENX33378.1"/>
    </source>
</evidence>
<evidence type="ECO:0000256" key="1">
    <source>
        <dbReference type="SAM" id="MobiDB-lite"/>
    </source>
</evidence>